<dbReference type="InterPro" id="IPR005062">
    <property type="entry name" value="SAC3/GANP/THP3_conserved"/>
</dbReference>
<keyword evidence="4" id="KW-1185">Reference proteome</keyword>
<feature type="compositionally biased region" description="Low complexity" evidence="1">
    <location>
        <begin position="62"/>
        <end position="83"/>
    </location>
</feature>
<dbReference type="AlphaFoldDB" id="A0AAD5ZGK7"/>
<feature type="domain" description="SAC3/GANP/THP3 conserved" evidence="2">
    <location>
        <begin position="93"/>
        <end position="385"/>
    </location>
</feature>
<evidence type="ECO:0000313" key="4">
    <source>
        <dbReference type="Proteomes" id="UP001210211"/>
    </source>
</evidence>
<dbReference type="GO" id="GO:0070390">
    <property type="term" value="C:transcription export complex 2"/>
    <property type="evidence" value="ECO:0007669"/>
    <property type="project" value="TreeGrafter"/>
</dbReference>
<gene>
    <name evidence="3" type="ORF">LUZ61_001257</name>
</gene>
<dbReference type="PANTHER" id="PTHR12436">
    <property type="entry name" value="80 KDA MCM3-ASSOCIATED PROTEIN"/>
    <property type="match status" value="1"/>
</dbReference>
<proteinExistence type="predicted"/>
<dbReference type="Gene3D" id="1.25.40.990">
    <property type="match status" value="1"/>
</dbReference>
<dbReference type="PANTHER" id="PTHR12436:SF3">
    <property type="entry name" value="GERMINAL-CENTER ASSOCIATED NUCLEAR PROTEIN"/>
    <property type="match status" value="1"/>
</dbReference>
<protein>
    <recommendedName>
        <fullName evidence="2">SAC3/GANP/THP3 conserved domain-containing protein</fullName>
    </recommendedName>
</protein>
<evidence type="ECO:0000313" key="3">
    <source>
        <dbReference type="EMBL" id="KAJ3697552.1"/>
    </source>
</evidence>
<evidence type="ECO:0000259" key="2">
    <source>
        <dbReference type="Pfam" id="PF03399"/>
    </source>
</evidence>
<accession>A0AAD5ZGK7</accession>
<dbReference type="Proteomes" id="UP001210211">
    <property type="component" value="Unassembled WGS sequence"/>
</dbReference>
<organism evidence="3 4">
    <name type="scientific">Rhynchospora tenuis</name>
    <dbReference type="NCBI Taxonomy" id="198213"/>
    <lineage>
        <taxon>Eukaryota</taxon>
        <taxon>Viridiplantae</taxon>
        <taxon>Streptophyta</taxon>
        <taxon>Embryophyta</taxon>
        <taxon>Tracheophyta</taxon>
        <taxon>Spermatophyta</taxon>
        <taxon>Magnoliopsida</taxon>
        <taxon>Liliopsida</taxon>
        <taxon>Poales</taxon>
        <taxon>Cyperaceae</taxon>
        <taxon>Cyperoideae</taxon>
        <taxon>Rhynchosporeae</taxon>
        <taxon>Rhynchospora</taxon>
    </lineage>
</organism>
<sequence length="419" mass="47480">MSLRSIFDTRKKIHAADTISDFRRQKPASTLTMKKGRGGRGFGGERRDGFHYNRYQVPRQVASSSSNPNPVPAPASSNSATNPQNLVGTCPDMCPAKERAQRERLRDLSMLERVNGDATKTSPSLAVKKFCRTISSADVNVSDIRPLPVLKHTLDYLMKLLDSTNVPFEIVHDFIFDCTRSIRQDLTMQNLVSPEAAQIYQDIVKFHIISHQKLAKCWERPEISSLCHLNVEQLIKCLLSLFDMYQVIGKGKCVSNKEAEFYSLYVLLHLGNNLPKMGETLSLWYRQLAYSVHLAKEVQIAKKILRYAEMGNFKLFFSTVATDLTNLQFGLIEPFLNEVRARAIVQFNQSCYKLQPIPMRHLSELLMVKEEELEQLCKSCSLETSKDETGIRFLPCKQATFCIPKSGMPFNGISANQSI</sequence>
<dbReference type="InterPro" id="IPR045107">
    <property type="entry name" value="SAC3/GANP/THP3"/>
</dbReference>
<evidence type="ECO:0000256" key="1">
    <source>
        <dbReference type="SAM" id="MobiDB-lite"/>
    </source>
</evidence>
<dbReference type="GO" id="GO:0006406">
    <property type="term" value="P:mRNA export from nucleus"/>
    <property type="evidence" value="ECO:0007669"/>
    <property type="project" value="TreeGrafter"/>
</dbReference>
<feature type="region of interest" description="Disordered" evidence="1">
    <location>
        <begin position="18"/>
        <end position="93"/>
    </location>
</feature>
<dbReference type="EMBL" id="JAMRDG010000001">
    <property type="protein sequence ID" value="KAJ3697552.1"/>
    <property type="molecule type" value="Genomic_DNA"/>
</dbReference>
<reference evidence="3 4" key="1">
    <citation type="journal article" date="2022" name="Cell">
        <title>Repeat-based holocentromeres influence genome architecture and karyotype evolution.</title>
        <authorList>
            <person name="Hofstatter P.G."/>
            <person name="Thangavel G."/>
            <person name="Lux T."/>
            <person name="Neumann P."/>
            <person name="Vondrak T."/>
            <person name="Novak P."/>
            <person name="Zhang M."/>
            <person name="Costa L."/>
            <person name="Castellani M."/>
            <person name="Scott A."/>
            <person name="Toegelov H."/>
            <person name="Fuchs J."/>
            <person name="Mata-Sucre Y."/>
            <person name="Dias Y."/>
            <person name="Vanzela A.L.L."/>
            <person name="Huettel B."/>
            <person name="Almeida C.C.S."/>
            <person name="Simkova H."/>
            <person name="Souza G."/>
            <person name="Pedrosa-Harand A."/>
            <person name="Macas J."/>
            <person name="Mayer K.F.X."/>
            <person name="Houben A."/>
            <person name="Marques A."/>
        </authorList>
    </citation>
    <scope>NUCLEOTIDE SEQUENCE [LARGE SCALE GENOMIC DNA]</scope>
    <source>
        <strain evidence="3">RhyTen1mFocal</strain>
    </source>
</reference>
<dbReference type="GO" id="GO:0005737">
    <property type="term" value="C:cytoplasm"/>
    <property type="evidence" value="ECO:0007669"/>
    <property type="project" value="TreeGrafter"/>
</dbReference>
<dbReference type="Pfam" id="PF03399">
    <property type="entry name" value="SAC3_GANP"/>
    <property type="match status" value="1"/>
</dbReference>
<name>A0AAD5ZGK7_9POAL</name>
<comment type="caution">
    <text evidence="3">The sequence shown here is derived from an EMBL/GenBank/DDBJ whole genome shotgun (WGS) entry which is preliminary data.</text>
</comment>